<name>A0A8T1S5Y9_CHESE</name>
<dbReference type="SMART" id="SM00406">
    <property type="entry name" value="IGv"/>
    <property type="match status" value="1"/>
</dbReference>
<evidence type="ECO:0000256" key="4">
    <source>
        <dbReference type="SAM" id="SignalP"/>
    </source>
</evidence>
<evidence type="ECO:0000313" key="6">
    <source>
        <dbReference type="EMBL" id="KAG6924271.1"/>
    </source>
</evidence>
<keyword evidence="2" id="KW-1064">Adaptive immunity</keyword>
<evidence type="ECO:0000256" key="2">
    <source>
        <dbReference type="ARBA" id="ARBA00023130"/>
    </source>
</evidence>
<feature type="signal peptide" evidence="4">
    <location>
        <begin position="1"/>
        <end position="27"/>
    </location>
</feature>
<accession>A0A8T1S5Y9</accession>
<feature type="non-terminal residue" evidence="6">
    <location>
        <position position="1"/>
    </location>
</feature>
<dbReference type="InterPro" id="IPR013106">
    <property type="entry name" value="Ig_V-set"/>
</dbReference>
<reference evidence="6 7" key="1">
    <citation type="journal article" date="2020" name="G3 (Bethesda)">
        <title>Draft Genome of the Common Snapping Turtle, Chelydra serpentina, a Model for Phenotypic Plasticity in Reptiles.</title>
        <authorList>
            <person name="Das D."/>
            <person name="Singh S.K."/>
            <person name="Bierstedt J."/>
            <person name="Erickson A."/>
            <person name="Galli G.L.J."/>
            <person name="Crossley D.A. 2nd"/>
            <person name="Rhen T."/>
        </authorList>
    </citation>
    <scope>NUCLEOTIDE SEQUENCE [LARGE SCALE GENOMIC DNA]</scope>
    <source>
        <strain evidence="6">KW</strain>
    </source>
</reference>
<keyword evidence="4" id="KW-0732">Signal</keyword>
<dbReference type="InterPro" id="IPR050199">
    <property type="entry name" value="IgHV"/>
</dbReference>
<feature type="domain" description="Ig-like" evidence="5">
    <location>
        <begin position="42"/>
        <end position="127"/>
    </location>
</feature>
<dbReference type="SUPFAM" id="SSF48726">
    <property type="entry name" value="Immunoglobulin"/>
    <property type="match status" value="1"/>
</dbReference>
<dbReference type="InterPro" id="IPR036179">
    <property type="entry name" value="Ig-like_dom_sf"/>
</dbReference>
<dbReference type="Pfam" id="PF07686">
    <property type="entry name" value="V-set"/>
    <property type="match status" value="1"/>
</dbReference>
<feature type="chain" id="PRO_5035748096" description="Ig-like domain-containing protein" evidence="4">
    <location>
        <begin position="28"/>
        <end position="127"/>
    </location>
</feature>
<evidence type="ECO:0000256" key="3">
    <source>
        <dbReference type="ARBA" id="ARBA00043265"/>
    </source>
</evidence>
<sequence>MNALSSINSIFWLNCLFSLVAFKGARSQAQLVESGGDVKKPGDSIRLSCKASGFFISSNWLDWIRHAPGKGLEWVSSIDSAGTPYYLDSVKGQFTISRDASNNLVHLHISSLKPEDAGMYHCARDMG</sequence>
<dbReference type="PROSITE" id="PS50835">
    <property type="entry name" value="IG_LIKE"/>
    <property type="match status" value="1"/>
</dbReference>
<comment type="caution">
    <text evidence="6">The sequence shown here is derived from an EMBL/GenBank/DDBJ whole genome shotgun (WGS) entry which is preliminary data.</text>
</comment>
<dbReference type="GO" id="GO:0002250">
    <property type="term" value="P:adaptive immune response"/>
    <property type="evidence" value="ECO:0007669"/>
    <property type="project" value="UniProtKB-KW"/>
</dbReference>
<keyword evidence="3" id="KW-1280">Immunoglobulin</keyword>
<dbReference type="AlphaFoldDB" id="A0A8T1S5Y9"/>
<evidence type="ECO:0000313" key="7">
    <source>
        <dbReference type="Proteomes" id="UP000765507"/>
    </source>
</evidence>
<dbReference type="OrthoDB" id="9426090at2759"/>
<dbReference type="PANTHER" id="PTHR23266">
    <property type="entry name" value="IMMUNOGLOBULIN HEAVY CHAIN"/>
    <property type="match status" value="1"/>
</dbReference>
<evidence type="ECO:0000259" key="5">
    <source>
        <dbReference type="PROSITE" id="PS50835"/>
    </source>
</evidence>
<keyword evidence="7" id="KW-1185">Reference proteome</keyword>
<proteinExistence type="predicted"/>
<protein>
    <recommendedName>
        <fullName evidence="5">Ig-like domain-containing protein</fullName>
    </recommendedName>
</protein>
<dbReference type="Proteomes" id="UP000765507">
    <property type="component" value="Unassembled WGS sequence"/>
</dbReference>
<keyword evidence="1" id="KW-0391">Immunity</keyword>
<evidence type="ECO:0000256" key="1">
    <source>
        <dbReference type="ARBA" id="ARBA00022859"/>
    </source>
</evidence>
<dbReference type="FunFam" id="2.60.40.10:FF:001878">
    <property type="entry name" value="Immunoglobulin heavy variable 1-4"/>
    <property type="match status" value="1"/>
</dbReference>
<dbReference type="InterPro" id="IPR007110">
    <property type="entry name" value="Ig-like_dom"/>
</dbReference>
<dbReference type="GO" id="GO:0019814">
    <property type="term" value="C:immunoglobulin complex"/>
    <property type="evidence" value="ECO:0007669"/>
    <property type="project" value="UniProtKB-KW"/>
</dbReference>
<dbReference type="Gene3D" id="2.60.40.10">
    <property type="entry name" value="Immunoglobulins"/>
    <property type="match status" value="1"/>
</dbReference>
<gene>
    <name evidence="6" type="ORF">G0U57_017942</name>
</gene>
<dbReference type="EMBL" id="JAHGAV010000634">
    <property type="protein sequence ID" value="KAG6924271.1"/>
    <property type="molecule type" value="Genomic_DNA"/>
</dbReference>
<dbReference type="GO" id="GO:0005576">
    <property type="term" value="C:extracellular region"/>
    <property type="evidence" value="ECO:0007669"/>
    <property type="project" value="UniProtKB-ARBA"/>
</dbReference>
<dbReference type="InterPro" id="IPR013783">
    <property type="entry name" value="Ig-like_fold"/>
</dbReference>
<organism evidence="6 7">
    <name type="scientific">Chelydra serpentina</name>
    <name type="common">Snapping turtle</name>
    <name type="synonym">Testudo serpentina</name>
    <dbReference type="NCBI Taxonomy" id="8475"/>
    <lineage>
        <taxon>Eukaryota</taxon>
        <taxon>Metazoa</taxon>
        <taxon>Chordata</taxon>
        <taxon>Craniata</taxon>
        <taxon>Vertebrata</taxon>
        <taxon>Euteleostomi</taxon>
        <taxon>Archelosauria</taxon>
        <taxon>Testudinata</taxon>
        <taxon>Testudines</taxon>
        <taxon>Cryptodira</taxon>
        <taxon>Durocryptodira</taxon>
        <taxon>Americhelydia</taxon>
        <taxon>Chelydroidea</taxon>
        <taxon>Chelydridae</taxon>
        <taxon>Chelydra</taxon>
    </lineage>
</organism>